<keyword evidence="5" id="KW-1185">Reference proteome</keyword>
<comment type="caution">
    <text evidence="2">The sequence shown here is derived from an EMBL/GenBank/DDBJ whole genome shotgun (WGS) entry which is preliminary data.</text>
</comment>
<name>A0AAW4MXR8_9FIRM</name>
<evidence type="ECO:0000313" key="2">
    <source>
        <dbReference type="EMBL" id="MBV3383603.1"/>
    </source>
</evidence>
<accession>A0AAW4MXR8</accession>
<keyword evidence="1" id="KW-1133">Transmembrane helix</keyword>
<dbReference type="EMBL" id="JAHOEL010000095">
    <property type="protein sequence ID" value="MBV3393627.1"/>
    <property type="molecule type" value="Genomic_DNA"/>
</dbReference>
<evidence type="ECO:0000313" key="4">
    <source>
        <dbReference type="Proteomes" id="UP001196408"/>
    </source>
</evidence>
<protein>
    <recommendedName>
        <fullName evidence="6">DUF3096 domain-containing protein</fullName>
    </recommendedName>
</protein>
<dbReference type="Proteomes" id="UP001196408">
    <property type="component" value="Unassembled WGS sequence"/>
</dbReference>
<feature type="transmembrane region" description="Helical" evidence="1">
    <location>
        <begin position="5"/>
        <end position="24"/>
    </location>
</feature>
<reference evidence="2 5" key="1">
    <citation type="submission" date="2021-06" db="EMBL/GenBank/DDBJ databases">
        <title>Collection of gut derived symbiotic bacterial strains cultured from healthy donors.</title>
        <authorList>
            <person name="Lin H."/>
            <person name="Littmann E."/>
            <person name="Pamer E.G."/>
        </authorList>
    </citation>
    <scope>NUCLEOTIDE SEQUENCE</scope>
    <source>
        <strain evidence="3 5">MSK.21.70</strain>
        <strain evidence="2">MSK.21.82</strain>
    </source>
</reference>
<proteinExistence type="predicted"/>
<evidence type="ECO:0008006" key="6">
    <source>
        <dbReference type="Google" id="ProtNLM"/>
    </source>
</evidence>
<dbReference type="AlphaFoldDB" id="A0AAW4MXR8"/>
<evidence type="ECO:0000313" key="3">
    <source>
        <dbReference type="EMBL" id="MBV3393627.1"/>
    </source>
</evidence>
<dbReference type="EMBL" id="JAHOEF010000096">
    <property type="protein sequence ID" value="MBV3383603.1"/>
    <property type="molecule type" value="Genomic_DNA"/>
</dbReference>
<keyword evidence="1" id="KW-0472">Membrane</keyword>
<dbReference type="RefSeq" id="WP_022424237.1">
    <property type="nucleotide sequence ID" value="NZ_JAHOEB010000100.1"/>
</dbReference>
<keyword evidence="1" id="KW-0812">Transmembrane</keyword>
<feature type="transmembrane region" description="Helical" evidence="1">
    <location>
        <begin position="30"/>
        <end position="47"/>
    </location>
</feature>
<evidence type="ECO:0000256" key="1">
    <source>
        <dbReference type="SAM" id="Phobius"/>
    </source>
</evidence>
<gene>
    <name evidence="2" type="ORF">KSV97_10370</name>
    <name evidence="3" type="ORF">KSW06_10305</name>
</gene>
<organism evidence="2 4">
    <name type="scientific">Catenibacterium mitsuokai</name>
    <dbReference type="NCBI Taxonomy" id="100886"/>
    <lineage>
        <taxon>Bacteria</taxon>
        <taxon>Bacillati</taxon>
        <taxon>Bacillota</taxon>
        <taxon>Erysipelotrichia</taxon>
        <taxon>Erysipelotrichales</taxon>
        <taxon>Coprobacillaceae</taxon>
        <taxon>Catenibacterium</taxon>
    </lineage>
</organism>
<evidence type="ECO:0000313" key="5">
    <source>
        <dbReference type="Proteomes" id="UP001197492"/>
    </source>
</evidence>
<sequence length="48" mass="5590">MLGTLLSMVFFLAFLPFIVMFYIFKWSLKVVIYLILIFLALGFLGIII</sequence>
<dbReference type="Proteomes" id="UP001197492">
    <property type="component" value="Unassembled WGS sequence"/>
</dbReference>